<feature type="compositionally biased region" description="Basic and acidic residues" evidence="9">
    <location>
        <begin position="113"/>
        <end position="132"/>
    </location>
</feature>
<reference evidence="12 13" key="1">
    <citation type="submission" date="2023-09" db="EMBL/GenBank/DDBJ databases">
        <title>Nesidiocoris tenuis whole genome shotgun sequence.</title>
        <authorList>
            <person name="Shibata T."/>
            <person name="Shimoda M."/>
            <person name="Kobayashi T."/>
            <person name="Uehara T."/>
        </authorList>
    </citation>
    <scope>NUCLEOTIDE SEQUENCE [LARGE SCALE GENOMIC DNA]</scope>
    <source>
        <strain evidence="12 13">Japan</strain>
    </source>
</reference>
<evidence type="ECO:0000256" key="9">
    <source>
        <dbReference type="SAM" id="MobiDB-lite"/>
    </source>
</evidence>
<dbReference type="Proteomes" id="UP001307889">
    <property type="component" value="Chromosome 8"/>
</dbReference>
<dbReference type="InterPro" id="IPR036236">
    <property type="entry name" value="Znf_C2H2_sf"/>
</dbReference>
<feature type="region of interest" description="Disordered" evidence="9">
    <location>
        <begin position="287"/>
        <end position="308"/>
    </location>
</feature>
<dbReference type="InterPro" id="IPR013087">
    <property type="entry name" value="Znf_C2H2_type"/>
</dbReference>
<evidence type="ECO:0000256" key="7">
    <source>
        <dbReference type="PROSITE-ProRule" id="PRU00042"/>
    </source>
</evidence>
<dbReference type="PANTHER" id="PTHR24376">
    <property type="entry name" value="ZINC FINGER PROTEIN"/>
    <property type="match status" value="1"/>
</dbReference>
<evidence type="ECO:0000256" key="8">
    <source>
        <dbReference type="PROSITE-ProRule" id="PRU01263"/>
    </source>
</evidence>
<feature type="region of interest" description="Disordered" evidence="9">
    <location>
        <begin position="1225"/>
        <end position="1259"/>
    </location>
</feature>
<dbReference type="Gene3D" id="3.30.160.60">
    <property type="entry name" value="Classic Zinc Finger"/>
    <property type="match status" value="4"/>
</dbReference>
<dbReference type="Pfam" id="PF12874">
    <property type="entry name" value="zf-met"/>
    <property type="match status" value="1"/>
</dbReference>
<dbReference type="Gene3D" id="3.40.1800.20">
    <property type="match status" value="1"/>
</dbReference>
<feature type="domain" description="C2H2-type" evidence="10">
    <location>
        <begin position="1199"/>
        <end position="1226"/>
    </location>
</feature>
<feature type="compositionally biased region" description="Polar residues" evidence="9">
    <location>
        <begin position="1230"/>
        <end position="1243"/>
    </location>
</feature>
<feature type="region of interest" description="Disordered" evidence="9">
    <location>
        <begin position="703"/>
        <end position="747"/>
    </location>
</feature>
<dbReference type="SMART" id="SM00355">
    <property type="entry name" value="ZnF_C2H2"/>
    <property type="match status" value="15"/>
</dbReference>
<evidence type="ECO:0000256" key="6">
    <source>
        <dbReference type="ARBA" id="ARBA00023242"/>
    </source>
</evidence>
<keyword evidence="3" id="KW-0677">Repeat</keyword>
<feature type="binding site" evidence="8">
    <location>
        <position position="61"/>
    </location>
    <ligand>
        <name>Zn(2+)</name>
        <dbReference type="ChEBI" id="CHEBI:29105"/>
    </ligand>
</feature>
<evidence type="ECO:0000256" key="2">
    <source>
        <dbReference type="ARBA" id="ARBA00022723"/>
    </source>
</evidence>
<evidence type="ECO:0000313" key="13">
    <source>
        <dbReference type="Proteomes" id="UP001307889"/>
    </source>
</evidence>
<feature type="domain" description="C2H2-type" evidence="10">
    <location>
        <begin position="1024"/>
        <end position="1052"/>
    </location>
</feature>
<feature type="region of interest" description="Disordered" evidence="9">
    <location>
        <begin position="1404"/>
        <end position="1439"/>
    </location>
</feature>
<keyword evidence="13" id="KW-1185">Reference proteome</keyword>
<feature type="domain" description="C2H2-type" evidence="10">
    <location>
        <begin position="1276"/>
        <end position="1303"/>
    </location>
</feature>
<dbReference type="Pfam" id="PF07776">
    <property type="entry name" value="zf-AD"/>
    <property type="match status" value="1"/>
</dbReference>
<dbReference type="SMART" id="SM00868">
    <property type="entry name" value="zf-AD"/>
    <property type="match status" value="1"/>
</dbReference>
<feature type="compositionally biased region" description="Acidic residues" evidence="9">
    <location>
        <begin position="247"/>
        <end position="266"/>
    </location>
</feature>
<dbReference type="PROSITE" id="PS51915">
    <property type="entry name" value="ZAD"/>
    <property type="match status" value="1"/>
</dbReference>
<dbReference type="SUPFAM" id="SSF57667">
    <property type="entry name" value="beta-beta-alpha zinc fingers"/>
    <property type="match status" value="3"/>
</dbReference>
<sequence length="1530" mass="171040">MPPSLEDFPVLCRLCLCPEGNVPIFPESESGLDDLSERIFRCVSIQVKKGSTLPQNVCSACVSQIDSWQTFKERCHQSENALLSISEEPKDDVQDVDDGQLREDGLVAPLTKDSADKEVDNEGPKETARPQDSDAPQTKNQDAAVSSSGMESVRPTTDADGAEALPVEENRKLDNRSPSKTVQSEDATAEDAESGPVVTESASETTSEKDRVIEKALSPSEADTVQSETQDSDRSSALPASEALKAEDDDMMDEDFEDDPDLYDEESVVDEPVPAKLINPKFAANLKILNPGNTSSSKDGLSKPKTPMVVDLCDDDEEVTVIEPEISQVNLDDEDEAGQKSLLKSVLESGAKPAGTPLLSNGDPNINKSLSQLSAQTASGELTLTIASHSSVTLPAPGDFSSENNSSEGLANLGNEKDNSSEAVGPHSRGNSPSREIGSPSNTGDEGNLDASVSASHLDDPNACDPDTMLEVIKEEQSRGYADEGVENEDDVEVPPVLRVPGTRREETERQMMDKDFTVDVDNMRCIICDHNFYSMLSLYRHTRCRTHLLNRSIIIKQRKGVAVDPKLLAENQRNLNVYKNQWFHGKRRQIGEPVSDRRKNFSCKICRLVFISQADLERHRQSKKHKLYALMGGPPPQEPIEKRKVIRPQHLQYEHEERIPTPSKAPAGSQSREYCCPIPNCGYICYDGSVLLTHMTSHGYPNQVPQVQQAGSPQVAPSPPPSRPSPSLPQPGAQNQPPAQGVATQPTRRKNYEGMYCHFHNAHFDTARGYLNHIRGCTIAPPISAFLKTADSSKGYCKLCDLDFSSHDMFLQHVKVYHKGSSLQQEQESGKQRVNAPVFVPRAIHPNKPSSRKHSCHICGKVFALMHSLHIHLKKHQQVTSSSNIRPTCRICKKSFLTRKACASHTKSHFLPPGSNKLFCSNCFKTFNSRPEISRHRFDGTCRPLAGASDSFSCDECDLSFKDKNVLNSHKLRFHPEVKKEVVDEDEEMLNVERLEAQELSQPEPSSSGVGMTPTEYEPKELRNCLLCEKSFETQEAMRKHCHMIHRMNDQKIDKMMVSFGYTIPPPPPPRVDTSRTCGRCKQSFMNRKQLQDHLMVCRESANFRNYCDQCQGQGCENCLPSTSQDLGSRGNDVNDLLFKCPIGQMSFNDEKAMLEHYSYCAGTCGPFFECGACGVEFRYRKSFDAHHCTTNRKRPSHECKTCKRTFSKRKYLEAHELKCTGQIPPTPSSSAQVPAYNSNSLKKTRRSGPIEGEEGSAPSELVMYSNPDVPIQTFSCEKCEKKFHSIKALNGHKWTHNETLPDNQMFCKFCGREELALSSLYQHIYKCVKSLFVTEEVMNCEDCNTFMSRYDTAKELATKLQSHILHCYPIPWYQNEGETESTEKFLCFYCCTAFSSAERLQIHKSQHHRKPKKRSSPFLYRSPRKRPRPHSSHPRIPPEAALYAAHQLEDEDDEDINDMIEEEVFEAADNVTSAGVSSVVTKFILNCSVCNREFHNIDKLRNHEKVHGIVRQVVNDDEPSGPNSSMLS</sequence>
<feature type="binding site" evidence="8">
    <location>
        <position position="15"/>
    </location>
    <ligand>
        <name>Zn(2+)</name>
        <dbReference type="ChEBI" id="CHEBI:29105"/>
    </ligand>
</feature>
<feature type="compositionally biased region" description="Polar residues" evidence="9">
    <location>
        <begin position="134"/>
        <end position="150"/>
    </location>
</feature>
<dbReference type="InterPro" id="IPR012934">
    <property type="entry name" value="Znf_AD"/>
</dbReference>
<feature type="compositionally biased region" description="Polar residues" evidence="9">
    <location>
        <begin position="358"/>
        <end position="371"/>
    </location>
</feature>
<feature type="compositionally biased region" description="Low complexity" evidence="9">
    <location>
        <begin position="731"/>
        <end position="742"/>
    </location>
</feature>
<feature type="compositionally biased region" description="Pro residues" evidence="9">
    <location>
        <begin position="717"/>
        <end position="730"/>
    </location>
</feature>
<evidence type="ECO:0000259" key="11">
    <source>
        <dbReference type="PROSITE" id="PS51915"/>
    </source>
</evidence>
<evidence type="ECO:0000256" key="1">
    <source>
        <dbReference type="ARBA" id="ARBA00004123"/>
    </source>
</evidence>
<evidence type="ECO:0000313" key="12">
    <source>
        <dbReference type="EMBL" id="BES97611.1"/>
    </source>
</evidence>
<dbReference type="Pfam" id="PF12171">
    <property type="entry name" value="zf-C2H2_jaz"/>
    <property type="match status" value="1"/>
</dbReference>
<dbReference type="SUPFAM" id="SSF57716">
    <property type="entry name" value="Glucocorticoid receptor-like (DNA-binding domain)"/>
    <property type="match status" value="1"/>
</dbReference>
<feature type="domain" description="C2H2-type" evidence="10">
    <location>
        <begin position="1387"/>
        <end position="1415"/>
    </location>
</feature>
<gene>
    <name evidence="12" type="ORF">NTJ_10425</name>
</gene>
<evidence type="ECO:0000256" key="5">
    <source>
        <dbReference type="ARBA" id="ARBA00022833"/>
    </source>
</evidence>
<comment type="subcellular location">
    <subcellularLocation>
        <location evidence="1">Nucleus</location>
    </subcellularLocation>
</comment>
<organism evidence="12 13">
    <name type="scientific">Nesidiocoris tenuis</name>
    <dbReference type="NCBI Taxonomy" id="355587"/>
    <lineage>
        <taxon>Eukaryota</taxon>
        <taxon>Metazoa</taxon>
        <taxon>Ecdysozoa</taxon>
        <taxon>Arthropoda</taxon>
        <taxon>Hexapoda</taxon>
        <taxon>Insecta</taxon>
        <taxon>Pterygota</taxon>
        <taxon>Neoptera</taxon>
        <taxon>Paraneoptera</taxon>
        <taxon>Hemiptera</taxon>
        <taxon>Heteroptera</taxon>
        <taxon>Panheteroptera</taxon>
        <taxon>Cimicomorpha</taxon>
        <taxon>Miridae</taxon>
        <taxon>Dicyphina</taxon>
        <taxon>Nesidiocoris</taxon>
    </lineage>
</organism>
<keyword evidence="5 8" id="KW-0862">Zinc</keyword>
<feature type="domain" description="C2H2-type" evidence="10">
    <location>
        <begin position="602"/>
        <end position="626"/>
    </location>
</feature>
<keyword evidence="6" id="KW-0539">Nucleus</keyword>
<feature type="compositionally biased region" description="Basic residues" evidence="9">
    <location>
        <begin position="1404"/>
        <end position="1417"/>
    </location>
</feature>
<dbReference type="EMBL" id="AP028916">
    <property type="protein sequence ID" value="BES97611.1"/>
    <property type="molecule type" value="Genomic_DNA"/>
</dbReference>
<feature type="domain" description="C2H2-type" evidence="10">
    <location>
        <begin position="1487"/>
        <end position="1514"/>
    </location>
</feature>
<proteinExistence type="predicted"/>
<feature type="domain" description="C2H2-type" evidence="10">
    <location>
        <begin position="953"/>
        <end position="981"/>
    </location>
</feature>
<feature type="domain" description="C2H2-type" evidence="10">
    <location>
        <begin position="855"/>
        <end position="877"/>
    </location>
</feature>
<feature type="domain" description="ZAD" evidence="11">
    <location>
        <begin position="10"/>
        <end position="85"/>
    </location>
</feature>
<feature type="compositionally biased region" description="Basic residues" evidence="9">
    <location>
        <begin position="1424"/>
        <end position="1435"/>
    </location>
</feature>
<dbReference type="PROSITE" id="PS50157">
    <property type="entry name" value="ZINC_FINGER_C2H2_2"/>
    <property type="match status" value="10"/>
</dbReference>
<dbReference type="InterPro" id="IPR022755">
    <property type="entry name" value="Znf_C2H2_jaz"/>
</dbReference>
<accession>A0ABN7AZM0</accession>
<keyword evidence="2 8" id="KW-0479">Metal-binding</keyword>
<feature type="domain" description="C2H2-type" evidence="10">
    <location>
        <begin position="1170"/>
        <end position="1197"/>
    </location>
</feature>
<feature type="region of interest" description="Disordered" evidence="9">
    <location>
        <begin position="105"/>
        <end position="266"/>
    </location>
</feature>
<dbReference type="PANTHER" id="PTHR24376:SF235">
    <property type="entry name" value="C2H2-TYPE DOMAIN-CONTAINING PROTEIN"/>
    <property type="match status" value="1"/>
</dbReference>
<feature type="domain" description="C2H2-type" evidence="10">
    <location>
        <begin position="524"/>
        <end position="553"/>
    </location>
</feature>
<evidence type="ECO:0000256" key="3">
    <source>
        <dbReference type="ARBA" id="ARBA00022737"/>
    </source>
</evidence>
<feature type="compositionally biased region" description="Polar residues" evidence="9">
    <location>
        <begin position="429"/>
        <end position="455"/>
    </location>
</feature>
<dbReference type="PROSITE" id="PS00028">
    <property type="entry name" value="ZINC_FINGER_C2H2_1"/>
    <property type="match status" value="11"/>
</dbReference>
<feature type="binding site" evidence="8">
    <location>
        <position position="58"/>
    </location>
    <ligand>
        <name>Zn(2+)</name>
        <dbReference type="ChEBI" id="CHEBI:29105"/>
    </ligand>
</feature>
<feature type="compositionally biased region" description="Basic and acidic residues" evidence="9">
    <location>
        <begin position="168"/>
        <end position="177"/>
    </location>
</feature>
<protein>
    <submittedName>
        <fullName evidence="12">Zf-AD</fullName>
    </submittedName>
</protein>
<feature type="binding site" evidence="8">
    <location>
        <position position="12"/>
    </location>
    <ligand>
        <name>Zn(2+)</name>
        <dbReference type="ChEBI" id="CHEBI:29105"/>
    </ligand>
</feature>
<feature type="region of interest" description="Disordered" evidence="9">
    <location>
        <begin position="395"/>
        <end position="466"/>
    </location>
</feature>
<evidence type="ECO:0000256" key="4">
    <source>
        <dbReference type="ARBA" id="ARBA00022771"/>
    </source>
</evidence>
<keyword evidence="4 7" id="KW-0863">Zinc-finger</keyword>
<evidence type="ECO:0000259" key="10">
    <source>
        <dbReference type="PROSITE" id="PS50157"/>
    </source>
</evidence>
<feature type="region of interest" description="Disordered" evidence="9">
    <location>
        <begin position="325"/>
        <end position="371"/>
    </location>
</feature>
<name>A0ABN7AZM0_9HEMI</name>